<dbReference type="InterPro" id="IPR015943">
    <property type="entry name" value="WD40/YVTN_repeat-like_dom_sf"/>
</dbReference>
<organism evidence="4 5">
    <name type="scientific">[Candida] anglica</name>
    <dbReference type="NCBI Taxonomy" id="148631"/>
    <lineage>
        <taxon>Eukaryota</taxon>
        <taxon>Fungi</taxon>
        <taxon>Dikarya</taxon>
        <taxon>Ascomycota</taxon>
        <taxon>Saccharomycotina</taxon>
        <taxon>Pichiomycetes</taxon>
        <taxon>Debaryomycetaceae</taxon>
        <taxon>Kurtzmaniella</taxon>
    </lineage>
</organism>
<evidence type="ECO:0000313" key="4">
    <source>
        <dbReference type="EMBL" id="CAK7896591.1"/>
    </source>
</evidence>
<feature type="compositionally biased region" description="Low complexity" evidence="3">
    <location>
        <begin position="656"/>
        <end position="674"/>
    </location>
</feature>
<protein>
    <recommendedName>
        <fullName evidence="6">WD40 repeat-like protein</fullName>
    </recommendedName>
</protein>
<dbReference type="Gene3D" id="2.130.10.10">
    <property type="entry name" value="YVTN repeat-like/Quinoprotein amine dehydrogenase"/>
    <property type="match status" value="1"/>
</dbReference>
<sequence>MSTTKTVTSENVQLPPVGMFLNSVCPGIQYLAANHHFNLPIDSNNSIDWPLTDDAVSVVKRASLSPSYLNISRPPLNSHSSQIESTTYVSLPFHILQSFKDSIDYNRANNTSVDGNFQIAANVNPLLNDPFKLVHLNPGCLSQIIEVSPKFDPSMGTTNGNATSFSHKNPFNKLSSNFNKLLKLSTTSTMYPYHLINGNNVTSSINSHHTSASSPSGSTSTSASSAYELVTKILDYHSDTYKSQLCSKSLLISVHVNVLNVLALGPSGFVNTKEQPSDKPIIHFDTSRNGSQDANGAPITTGNNTTTPTNPTPFSSSSVEIPLLRVQFRKSSLVVVLKSFCNSLGQPVVCLGFDSGEILVLNLSDLSFNVLTSVQGDDDNVYVTSIDVISHGLSMLVVAGYSNGEVAIFDPSKNDTEPYTKRVVGSDEFVTYFKKFDLSPFDSKFQNKDSTTSNTAVVGHFKVSHKPITSITSTVPYPPASTASDLSGDLESSSHLPSPMVLVLGSDDGFVRFIDLIATYGSNIDSQANQTISNSILTDIVSNYFNDGITSINFSPDFRFLCIAGKGDLIEVFKMTYYNVNGLLSGGHKHHHPSVSGGGTGGVGKRSRSGTLNSTTSNALSGPPTSVFLSPLATTPSVSFEMNNIDHALLQEDSSSTSVNASANANSSANTNNNKLHPPTIKDIKIVARFKGHTNSIRRVEFLHESKQGNPNSSVYKLISCGFDGKIIIWDFDYKALPKVKESHSLTGVTHTTRKKSFARNTHTHSPSPVSRGKHVSPVNTGTGVNVQTSQPLKHHNRTKSWGNNNTNYHIDEMTPGLVVNDNEVKIVDSINIINSLYKNLFELRLKKHYSKLLHGKPGIQKTVLIHPIVSDNLVPSIEIPLLELDLSHWVGDGKIEGFHLEGHSFWCFAKNGDIFRYLID</sequence>
<evidence type="ECO:0000313" key="5">
    <source>
        <dbReference type="Proteomes" id="UP001497600"/>
    </source>
</evidence>
<feature type="region of interest" description="Disordered" evidence="3">
    <location>
        <begin position="589"/>
        <end position="619"/>
    </location>
</feature>
<dbReference type="InterPro" id="IPR051362">
    <property type="entry name" value="WD_repeat_creC_regulators"/>
</dbReference>
<dbReference type="PANTHER" id="PTHR14107:SF16">
    <property type="entry name" value="AT02583P"/>
    <property type="match status" value="1"/>
</dbReference>
<feature type="compositionally biased region" description="Polar residues" evidence="3">
    <location>
        <begin position="759"/>
        <end position="769"/>
    </location>
</feature>
<proteinExistence type="predicted"/>
<dbReference type="Proteomes" id="UP001497600">
    <property type="component" value="Chromosome B"/>
</dbReference>
<dbReference type="EMBL" id="OZ004254">
    <property type="protein sequence ID" value="CAK7896591.1"/>
    <property type="molecule type" value="Genomic_DNA"/>
</dbReference>
<feature type="region of interest" description="Disordered" evidence="3">
    <location>
        <begin position="656"/>
        <end position="678"/>
    </location>
</feature>
<gene>
    <name evidence="4" type="ORF">CAAN4_B05776</name>
</gene>
<dbReference type="SMART" id="SM00320">
    <property type="entry name" value="WD40"/>
    <property type="match status" value="4"/>
</dbReference>
<dbReference type="Pfam" id="PF00400">
    <property type="entry name" value="WD40"/>
    <property type="match status" value="1"/>
</dbReference>
<evidence type="ECO:0000256" key="3">
    <source>
        <dbReference type="SAM" id="MobiDB-lite"/>
    </source>
</evidence>
<dbReference type="InterPro" id="IPR036322">
    <property type="entry name" value="WD40_repeat_dom_sf"/>
</dbReference>
<evidence type="ECO:0000256" key="2">
    <source>
        <dbReference type="ARBA" id="ARBA00022737"/>
    </source>
</evidence>
<feature type="region of interest" description="Disordered" evidence="3">
    <location>
        <begin position="751"/>
        <end position="806"/>
    </location>
</feature>
<name>A0ABP0EA28_9ASCO</name>
<keyword evidence="2" id="KW-0677">Repeat</keyword>
<accession>A0ABP0EA28</accession>
<keyword evidence="1" id="KW-0853">WD repeat</keyword>
<evidence type="ECO:0008006" key="6">
    <source>
        <dbReference type="Google" id="ProtNLM"/>
    </source>
</evidence>
<dbReference type="PANTHER" id="PTHR14107">
    <property type="entry name" value="WD REPEAT PROTEIN"/>
    <property type="match status" value="1"/>
</dbReference>
<dbReference type="InterPro" id="IPR001680">
    <property type="entry name" value="WD40_rpt"/>
</dbReference>
<feature type="compositionally biased region" description="Polar residues" evidence="3">
    <location>
        <begin position="778"/>
        <end position="792"/>
    </location>
</feature>
<dbReference type="SUPFAM" id="SSF50978">
    <property type="entry name" value="WD40 repeat-like"/>
    <property type="match status" value="1"/>
</dbReference>
<feature type="region of interest" description="Disordered" evidence="3">
    <location>
        <begin position="286"/>
        <end position="314"/>
    </location>
</feature>
<feature type="compositionally biased region" description="Low complexity" evidence="3">
    <location>
        <begin position="294"/>
        <end position="313"/>
    </location>
</feature>
<evidence type="ECO:0000256" key="1">
    <source>
        <dbReference type="ARBA" id="ARBA00022574"/>
    </source>
</evidence>
<reference evidence="4 5" key="1">
    <citation type="submission" date="2024-01" db="EMBL/GenBank/DDBJ databases">
        <authorList>
            <consortium name="Genoscope - CEA"/>
            <person name="William W."/>
        </authorList>
    </citation>
    <scope>NUCLEOTIDE SEQUENCE [LARGE SCALE GENOMIC DNA]</scope>
    <source>
        <strain evidence="4 5">29B2s-10</strain>
    </source>
</reference>
<keyword evidence="5" id="KW-1185">Reference proteome</keyword>